<sequence length="546" mass="61433">MRQLHEAIGRQFAQIVTVSGTRNTLASAKSLWSDCRKVVRYLSEEAPDLPGLGALRVEHAREFWADLTRKNSASAAAIIGNVNVVLGSDDSLDSGFLVELGRPRRQNRSANRDGLGKDLSDAEFERVKAAARSQVVDIRQRVRKGHRLIEAYRNDPEAVPAHERRLAALLTEFADTGFMPVLAPLGPDYQYNKGRMKFAAHISLVEADMMPLLALFCCLSGRNSEIVKELPFRHEIRDGVALSCKVVKRRSGKHSWNETAVWEIGRESRQLHEPGGFFLLIQELTSMARPHVDQDRLFLTWVNPYGKYRDGFRFAWSQGLDQIKMLWAHWAREQNLVNDDGGELVFDLNAVRTAFIRQRSRALGGHAPSSTFQNSLEVLFDNYLRGDPETIQWARNLVADTYRDVEVMIRAQHAKTFQATGGRIPSLDDDTSEGAPDPALRAYNSCADLLLGPVNPGEPCRASVLTCFRCPNALVGERHLPALVHLERDLRERSETMPIHDWWALFGQAWMALTEDVLTRFTDAQLNAAEEAADDFPPLEWLEDAA</sequence>
<evidence type="ECO:0000313" key="1">
    <source>
        <dbReference type="EMBL" id="RKR73688.1"/>
    </source>
</evidence>
<evidence type="ECO:0000313" key="2">
    <source>
        <dbReference type="Proteomes" id="UP000280008"/>
    </source>
</evidence>
<gene>
    <name evidence="1" type="ORF">C8E83_0782</name>
</gene>
<accession>A0A495IDW8</accession>
<reference evidence="1 2" key="1">
    <citation type="submission" date="2018-10" db="EMBL/GenBank/DDBJ databases">
        <title>Sequencing the genomes of 1000 actinobacteria strains.</title>
        <authorList>
            <person name="Klenk H.-P."/>
        </authorList>
    </citation>
    <scope>NUCLEOTIDE SEQUENCE [LARGE SCALE GENOMIC DNA]</scope>
    <source>
        <strain evidence="1 2">DSM 17894</strain>
    </source>
</reference>
<proteinExistence type="predicted"/>
<organism evidence="1 2">
    <name type="scientific">Frondihabitans australicus</name>
    <dbReference type="NCBI Taxonomy" id="386892"/>
    <lineage>
        <taxon>Bacteria</taxon>
        <taxon>Bacillati</taxon>
        <taxon>Actinomycetota</taxon>
        <taxon>Actinomycetes</taxon>
        <taxon>Micrococcales</taxon>
        <taxon>Microbacteriaceae</taxon>
        <taxon>Frondihabitans</taxon>
    </lineage>
</organism>
<dbReference type="AlphaFoldDB" id="A0A495IDW8"/>
<dbReference type="EMBL" id="RBKS01000001">
    <property type="protein sequence ID" value="RKR73688.1"/>
    <property type="molecule type" value="Genomic_DNA"/>
</dbReference>
<dbReference type="Proteomes" id="UP000280008">
    <property type="component" value="Unassembled WGS sequence"/>
</dbReference>
<evidence type="ECO:0008006" key="3">
    <source>
        <dbReference type="Google" id="ProtNLM"/>
    </source>
</evidence>
<protein>
    <recommendedName>
        <fullName evidence="3">Core-binding (CB) domain-containing protein</fullName>
    </recommendedName>
</protein>
<comment type="caution">
    <text evidence="1">The sequence shown here is derived from an EMBL/GenBank/DDBJ whole genome shotgun (WGS) entry which is preliminary data.</text>
</comment>
<name>A0A495IDW8_9MICO</name>
<keyword evidence="2" id="KW-1185">Reference proteome</keyword>